<dbReference type="Pfam" id="PF01979">
    <property type="entry name" value="Amidohydro_1"/>
    <property type="match status" value="1"/>
</dbReference>
<dbReference type="OrthoDB" id="9775607at2"/>
<dbReference type="GO" id="GO:0016810">
    <property type="term" value="F:hydrolase activity, acting on carbon-nitrogen (but not peptide) bonds"/>
    <property type="evidence" value="ECO:0007669"/>
    <property type="project" value="InterPro"/>
</dbReference>
<feature type="domain" description="Amidohydrolase-related" evidence="5">
    <location>
        <begin position="263"/>
        <end position="371"/>
    </location>
</feature>
<proteinExistence type="inferred from homology"/>
<feature type="binding site" evidence="4">
    <location>
        <position position="195"/>
    </location>
    <ligand>
        <name>Zn(2+)</name>
        <dbReference type="ChEBI" id="CHEBI:29105"/>
        <label>2</label>
        <note>catalytic</note>
    </ligand>
</feature>
<gene>
    <name evidence="6" type="primary">iadA</name>
    <name evidence="6" type="ORF">CLCY_1c01150</name>
</gene>
<dbReference type="GO" id="GO:0008798">
    <property type="term" value="F:beta-aspartyl-peptidase activity"/>
    <property type="evidence" value="ECO:0007669"/>
    <property type="project" value="InterPro"/>
</dbReference>
<feature type="binding site" evidence="4">
    <location>
        <position position="63"/>
    </location>
    <ligand>
        <name>Zn(2+)</name>
        <dbReference type="ChEBI" id="CHEBI:29105"/>
        <label>1</label>
        <note>catalytic</note>
    </ligand>
</feature>
<comment type="caution">
    <text evidence="6">The sequence shown here is derived from an EMBL/GenBank/DDBJ whole genome shotgun (WGS) entry which is preliminary data.</text>
</comment>
<dbReference type="SUPFAM" id="SSF51338">
    <property type="entry name" value="Composite domain of metallo-dependent hydrolases"/>
    <property type="match status" value="1"/>
</dbReference>
<keyword evidence="1" id="KW-0645">Protease</keyword>
<dbReference type="InterPro" id="IPR032466">
    <property type="entry name" value="Metal_Hydrolase"/>
</dbReference>
<keyword evidence="1 4" id="KW-0479">Metal-binding</keyword>
<dbReference type="RefSeq" id="WP_048571284.1">
    <property type="nucleotide sequence ID" value="NZ_LFVU01000028.1"/>
</dbReference>
<dbReference type="EMBL" id="LFVU01000028">
    <property type="protein sequence ID" value="KMT20881.1"/>
    <property type="molecule type" value="Genomic_DNA"/>
</dbReference>
<evidence type="ECO:0000313" key="7">
    <source>
        <dbReference type="Proteomes" id="UP000036756"/>
    </source>
</evidence>
<evidence type="ECO:0000259" key="5">
    <source>
        <dbReference type="Pfam" id="PF01979"/>
    </source>
</evidence>
<evidence type="ECO:0000256" key="3">
    <source>
        <dbReference type="PIRSR" id="PIRSR001238-2"/>
    </source>
</evidence>
<evidence type="ECO:0000256" key="4">
    <source>
        <dbReference type="PIRSR" id="PIRSR001238-3"/>
    </source>
</evidence>
<feature type="binding site" evidence="3">
    <location>
        <position position="227"/>
    </location>
    <ligand>
        <name>substrate</name>
    </ligand>
</feature>
<dbReference type="Gene3D" id="3.20.20.140">
    <property type="entry name" value="Metal-dependent hydrolases"/>
    <property type="match status" value="1"/>
</dbReference>
<feature type="binding site" evidence="4">
    <location>
        <position position="224"/>
    </location>
    <ligand>
        <name>Zn(2+)</name>
        <dbReference type="ChEBI" id="CHEBI:29105"/>
        <label>2</label>
        <note>catalytic</note>
    </ligand>
</feature>
<dbReference type="GO" id="GO:0008237">
    <property type="term" value="F:metallopeptidase activity"/>
    <property type="evidence" value="ECO:0007669"/>
    <property type="project" value="UniProtKB-KW"/>
</dbReference>
<evidence type="ECO:0000256" key="1">
    <source>
        <dbReference type="PIRNR" id="PIRNR001238"/>
    </source>
</evidence>
<comment type="similarity">
    <text evidence="1">Belongs to the peptidase M38 family.</text>
</comment>
<dbReference type="InterPro" id="IPR050378">
    <property type="entry name" value="Metallo-dep_Hydrolases_sf"/>
</dbReference>
<dbReference type="Gene3D" id="2.30.40.10">
    <property type="entry name" value="Urease, subunit C, domain 1"/>
    <property type="match status" value="1"/>
</dbReference>
<keyword evidence="1" id="KW-0482">Metalloprotease</keyword>
<dbReference type="NCBIfam" id="TIGR01975">
    <property type="entry name" value="isoAsp_dipep"/>
    <property type="match status" value="1"/>
</dbReference>
<feature type="binding site" evidence="4">
    <location>
        <position position="283"/>
    </location>
    <ligand>
        <name>Zn(2+)</name>
        <dbReference type="ChEBI" id="CHEBI:29105"/>
        <label>1</label>
        <note>catalytic</note>
    </ligand>
</feature>
<dbReference type="PANTHER" id="PTHR11647">
    <property type="entry name" value="HYDRANTOINASE/DIHYDROPYRIMIDINASE FAMILY MEMBER"/>
    <property type="match status" value="1"/>
</dbReference>
<evidence type="ECO:0000256" key="2">
    <source>
        <dbReference type="PIRSR" id="PIRSR001238-1"/>
    </source>
</evidence>
<name>A0A0J8FZ34_CLOCY</name>
<keyword evidence="7" id="KW-1185">Reference proteome</keyword>
<dbReference type="Proteomes" id="UP000036756">
    <property type="component" value="Unassembled WGS sequence"/>
</dbReference>
<feature type="binding site" evidence="3">
    <location>
        <begin position="68"/>
        <end position="70"/>
    </location>
    <ligand>
        <name>substrate</name>
    </ligand>
</feature>
<sequence length="386" mass="41904">MLLIKNINIYSPTSLGKKDILICYDKILYISEDIKIPENFPDCKTIDGSNFTALPGIVDLHVHIAGAGGEGGFSSRTPEMTLSNLTLNGITTCVGLLGTDGSTRSMGNLLAKANSLDEEGITTYIWTGSYQIPTRTLTSSARGDIIFVDKIIGIGEIAISDHRGSHPSDYDLIHLASEARVGGLISGKCGITHIHIGDGRSMIDPLKHLVESSEIPLYNILPTHINRNSKLFKECIDYCKLGGYVDITTGIRPNGDDVVDPTTSYRALLDEGCNIENITMSSDSGGSMPIFNESGKLEDLTIGLPSTNLEVFRDLVRDGMSIDKAIIPLTSNPSKLLKLLDKGHIKEGFSADIMLLDKDYNLHTLISRGKIMVENYKAVVKGKFEA</sequence>
<dbReference type="PANTHER" id="PTHR11647:SF1">
    <property type="entry name" value="COLLAPSIN RESPONSE MEDIATOR PROTEIN"/>
    <property type="match status" value="1"/>
</dbReference>
<feature type="active site" description="Proton acceptor" evidence="2">
    <location>
        <position position="283"/>
    </location>
</feature>
<keyword evidence="1 6" id="KW-0378">Hydrolase</keyword>
<feature type="binding site" evidence="3">
    <location>
        <position position="287"/>
    </location>
    <ligand>
        <name>substrate</name>
    </ligand>
</feature>
<comment type="function">
    <text evidence="1">Catalyzes the hydrolytic cleavage of a subset of L-isoaspartyl (L-beta-aspartyl) dipeptides. Used to degrade proteins damaged by L-isoaspartyl residues formation.</text>
</comment>
<comment type="cofactor">
    <cofactor evidence="1 4">
        <name>Zn(2+)</name>
        <dbReference type="ChEBI" id="CHEBI:29105"/>
    </cofactor>
    <text evidence="1 4">Binds 2 Zn(2+) ions per subunit.</text>
</comment>
<evidence type="ECO:0000313" key="6">
    <source>
        <dbReference type="EMBL" id="KMT20881.1"/>
    </source>
</evidence>
<dbReference type="AlphaFoldDB" id="A0A0J8FZ34"/>
<feature type="binding site" evidence="3">
    <location>
        <position position="99"/>
    </location>
    <ligand>
        <name>substrate</name>
    </ligand>
</feature>
<dbReference type="EC" id="3.4.19.-" evidence="1"/>
<reference evidence="6 7" key="1">
    <citation type="submission" date="2015-06" db="EMBL/GenBank/DDBJ databases">
        <title>Draft genome sequence of the purine-degrading Clostridium cylindrosporum HC-1 (DSM 605).</title>
        <authorList>
            <person name="Poehlein A."/>
            <person name="Schiel-Bengelsdorf B."/>
            <person name="Bengelsdorf F."/>
            <person name="Daniel R."/>
            <person name="Duerre P."/>
        </authorList>
    </citation>
    <scope>NUCLEOTIDE SEQUENCE [LARGE SCALE GENOMIC DNA]</scope>
    <source>
        <strain evidence="6 7">DSM 605</strain>
    </source>
</reference>
<dbReference type="InterPro" id="IPR006680">
    <property type="entry name" value="Amidohydro-rel"/>
</dbReference>
<accession>A0A0J8FZ34</accession>
<comment type="PTM">
    <text evidence="1">Carboxylation allows a single lysine to coordinate two zinc ions.</text>
</comment>
<protein>
    <recommendedName>
        <fullName evidence="1">Isoaspartyl dipeptidase</fullName>
        <ecNumber evidence="1">3.4.19.-</ecNumber>
    </recommendedName>
</protein>
<feature type="binding site" evidence="3">
    <location>
        <position position="163"/>
    </location>
    <ligand>
        <name>substrate</name>
    </ligand>
</feature>
<organism evidence="6 7">
    <name type="scientific">Clostridium cylindrosporum DSM 605</name>
    <dbReference type="NCBI Taxonomy" id="1121307"/>
    <lineage>
        <taxon>Bacteria</taxon>
        <taxon>Bacillati</taxon>
        <taxon>Bacillota</taxon>
        <taxon>Clostridia</taxon>
        <taxon>Eubacteriales</taxon>
        <taxon>Clostridiaceae</taxon>
        <taxon>Clostridium</taxon>
    </lineage>
</organism>
<keyword evidence="1 4" id="KW-0862">Zinc</keyword>
<dbReference type="STRING" id="1121307.CLCY_1c01150"/>
<dbReference type="GO" id="GO:0046872">
    <property type="term" value="F:metal ion binding"/>
    <property type="evidence" value="ECO:0007669"/>
    <property type="project" value="UniProtKB-KW"/>
</dbReference>
<comment type="subcellular location">
    <subcellularLocation>
        <location evidence="1">Cytoplasm</location>
    </subcellularLocation>
</comment>
<dbReference type="PATRIC" id="fig|1121307.3.peg.476"/>
<dbReference type="GO" id="GO:0006508">
    <property type="term" value="P:proteolysis"/>
    <property type="evidence" value="ECO:0007669"/>
    <property type="project" value="UniProtKB-KW"/>
</dbReference>
<feature type="binding site" evidence="4">
    <location>
        <position position="61"/>
    </location>
    <ligand>
        <name>Zn(2+)</name>
        <dbReference type="ChEBI" id="CHEBI:29105"/>
        <label>1</label>
        <note>catalytic</note>
    </ligand>
</feature>
<dbReference type="GO" id="GO:0005737">
    <property type="term" value="C:cytoplasm"/>
    <property type="evidence" value="ECO:0007669"/>
    <property type="project" value="UniProtKB-SubCell"/>
</dbReference>
<dbReference type="PIRSF" id="PIRSF001238">
    <property type="entry name" value="IadA"/>
    <property type="match status" value="1"/>
</dbReference>
<dbReference type="InterPro" id="IPR010229">
    <property type="entry name" value="Pept_M38_dipep"/>
</dbReference>
<dbReference type="InterPro" id="IPR011059">
    <property type="entry name" value="Metal-dep_hydrolase_composite"/>
</dbReference>
<feature type="binding site" evidence="3">
    <location>
        <position position="130"/>
    </location>
    <ligand>
        <name>substrate</name>
    </ligand>
</feature>
<dbReference type="SUPFAM" id="SSF51556">
    <property type="entry name" value="Metallo-dependent hydrolases"/>
    <property type="match status" value="1"/>
</dbReference>